<evidence type="ECO:0000313" key="3">
    <source>
        <dbReference type="EMBL" id="KAF0287042.1"/>
    </source>
</evidence>
<feature type="transmembrane region" description="Helical" evidence="2">
    <location>
        <begin position="46"/>
        <end position="73"/>
    </location>
</feature>
<gene>
    <name evidence="3" type="ORF">FJT64_014522</name>
</gene>
<evidence type="ECO:0000256" key="2">
    <source>
        <dbReference type="SAM" id="Phobius"/>
    </source>
</evidence>
<keyword evidence="4" id="KW-1185">Reference proteome</keyword>
<dbReference type="Proteomes" id="UP000440578">
    <property type="component" value="Unassembled WGS sequence"/>
</dbReference>
<sequence length="179" mass="19160">MRGVQGAALRRQRSREAAQRRGTSGSLVDPGETRTITERITAPGSILFGITLFHIGLVFLIIGFLIIITAMIPGSYVESGGSSDMIGTGSFFVCFGGALTLLNRILTKREEDSLGEYVSSRLARSKSGGRLVRDAESGLTPQIPRRAANADGRKTSLAVPLMASRRSFAAHPDSQLPQL</sequence>
<proteinExistence type="predicted"/>
<keyword evidence="2" id="KW-0472">Membrane</keyword>
<evidence type="ECO:0000313" key="4">
    <source>
        <dbReference type="Proteomes" id="UP000440578"/>
    </source>
</evidence>
<dbReference type="EMBL" id="VIIS01002216">
    <property type="protein sequence ID" value="KAF0287042.1"/>
    <property type="molecule type" value="Genomic_DNA"/>
</dbReference>
<organism evidence="3 4">
    <name type="scientific">Amphibalanus amphitrite</name>
    <name type="common">Striped barnacle</name>
    <name type="synonym">Balanus amphitrite</name>
    <dbReference type="NCBI Taxonomy" id="1232801"/>
    <lineage>
        <taxon>Eukaryota</taxon>
        <taxon>Metazoa</taxon>
        <taxon>Ecdysozoa</taxon>
        <taxon>Arthropoda</taxon>
        <taxon>Crustacea</taxon>
        <taxon>Multicrustacea</taxon>
        <taxon>Cirripedia</taxon>
        <taxon>Thoracica</taxon>
        <taxon>Thoracicalcarea</taxon>
        <taxon>Balanomorpha</taxon>
        <taxon>Balanoidea</taxon>
        <taxon>Balanidae</taxon>
        <taxon>Amphibalaninae</taxon>
        <taxon>Amphibalanus</taxon>
    </lineage>
</organism>
<protein>
    <submittedName>
        <fullName evidence="3">Uncharacterized protein</fullName>
    </submittedName>
</protein>
<accession>A0A6A4V9Q6</accession>
<dbReference type="AlphaFoldDB" id="A0A6A4V9Q6"/>
<keyword evidence="2" id="KW-1133">Transmembrane helix</keyword>
<name>A0A6A4V9Q6_AMPAM</name>
<feature type="transmembrane region" description="Helical" evidence="2">
    <location>
        <begin position="85"/>
        <end position="102"/>
    </location>
</feature>
<reference evidence="3 4" key="1">
    <citation type="submission" date="2019-07" db="EMBL/GenBank/DDBJ databases">
        <title>Draft genome assembly of a fouling barnacle, Amphibalanus amphitrite (Darwin, 1854): The first reference genome for Thecostraca.</title>
        <authorList>
            <person name="Kim W."/>
        </authorList>
    </citation>
    <scope>NUCLEOTIDE SEQUENCE [LARGE SCALE GENOMIC DNA]</scope>
    <source>
        <strain evidence="3">SNU_AA5</strain>
        <tissue evidence="3">Soma without cirri and trophi</tissue>
    </source>
</reference>
<keyword evidence="2" id="KW-0812">Transmembrane</keyword>
<evidence type="ECO:0000256" key="1">
    <source>
        <dbReference type="SAM" id="MobiDB-lite"/>
    </source>
</evidence>
<feature type="region of interest" description="Disordered" evidence="1">
    <location>
        <begin position="1"/>
        <end position="32"/>
    </location>
</feature>
<dbReference type="OrthoDB" id="6360372at2759"/>
<comment type="caution">
    <text evidence="3">The sequence shown here is derived from an EMBL/GenBank/DDBJ whole genome shotgun (WGS) entry which is preliminary data.</text>
</comment>